<dbReference type="Proteomes" id="UP000308330">
    <property type="component" value="Unassembled WGS sequence"/>
</dbReference>
<protein>
    <submittedName>
        <fullName evidence="2">DUF262 domain-containing protein</fullName>
    </submittedName>
</protein>
<sequence length="371" mass="42895">MTNLEEILNVKRRNIHTQQYNMSVGEVINLYRDQELYLNPIFQRFYRWTDIQKSKLIESILLGIPIPPIYVSQREDGKWEVIDGLQRLSTILNFVGLLKNKEGEIIEPFELLGTEDVPELEDLKWDGDPSSEKCFTSTQRIDFKRSPLTIVIVKKISDFNAKYDLFQRLNTGGTTLSDQEVRNCLLVMEDETFFEYIERLAHYPSFLDAVSLSDKSLNEQENIELVLKYFIFKNIAITEIKEHNDLNSLLTSKAIEFCKQNNFDRDSEETLFKKTFDKINMAMGDKAFKKYNADKNKASGGFLISGFEAIAIGIGYNLQRHTLIDEPLIEEKCKELWTHSDFREVSGSGSNAKRRLPVLIPLGKSLFSNEN</sequence>
<evidence type="ECO:0000259" key="1">
    <source>
        <dbReference type="Pfam" id="PF03235"/>
    </source>
</evidence>
<evidence type="ECO:0000313" key="2">
    <source>
        <dbReference type="EMBL" id="TKI46263.1"/>
    </source>
</evidence>
<organism evidence="2 3">
    <name type="scientific">Lysinibacillus tabacifolii</name>
    <dbReference type="NCBI Taxonomy" id="1173107"/>
    <lineage>
        <taxon>Bacteria</taxon>
        <taxon>Bacillati</taxon>
        <taxon>Bacillota</taxon>
        <taxon>Bacilli</taxon>
        <taxon>Bacillales</taxon>
        <taxon>Bacillaceae</taxon>
        <taxon>Lysinibacillus</taxon>
    </lineage>
</organism>
<reference evidence="2 3" key="1">
    <citation type="submission" date="2019-04" db="EMBL/GenBank/DDBJ databases">
        <title>Lysinibacillus genome sequencing.</title>
        <authorList>
            <person name="Dunlap C."/>
        </authorList>
    </citation>
    <scope>NUCLEOTIDE SEQUENCE [LARGE SCALE GENOMIC DNA]</scope>
    <source>
        <strain evidence="2 3">KCTC 33042</strain>
    </source>
</reference>
<keyword evidence="3" id="KW-1185">Reference proteome</keyword>
<evidence type="ECO:0000313" key="3">
    <source>
        <dbReference type="Proteomes" id="UP000308330"/>
    </source>
</evidence>
<comment type="caution">
    <text evidence="2">The sequence shown here is derived from an EMBL/GenBank/DDBJ whole genome shotgun (WGS) entry which is preliminary data.</text>
</comment>
<dbReference type="PANTHER" id="PTHR39639">
    <property type="entry name" value="CHROMOSOME 16, WHOLE GENOME SHOTGUN SEQUENCE"/>
    <property type="match status" value="1"/>
</dbReference>
<dbReference type="InterPro" id="IPR004919">
    <property type="entry name" value="GmrSD_N"/>
</dbReference>
<name>A0ABY2SYX6_9BACI</name>
<dbReference type="Pfam" id="PF03235">
    <property type="entry name" value="GmrSD_N"/>
    <property type="match status" value="1"/>
</dbReference>
<gene>
    <name evidence="2" type="ORF">FC748_18230</name>
</gene>
<feature type="domain" description="GmrSD restriction endonucleases N-terminal" evidence="1">
    <location>
        <begin position="27"/>
        <end position="186"/>
    </location>
</feature>
<accession>A0ABY2SYX6</accession>
<proteinExistence type="predicted"/>
<dbReference type="EMBL" id="SZPT01000005">
    <property type="protein sequence ID" value="TKI46263.1"/>
    <property type="molecule type" value="Genomic_DNA"/>
</dbReference>
<dbReference type="PANTHER" id="PTHR39639:SF1">
    <property type="entry name" value="DUF262 DOMAIN-CONTAINING PROTEIN"/>
    <property type="match status" value="1"/>
</dbReference>
<dbReference type="RefSeq" id="WP_108031036.1">
    <property type="nucleotide sequence ID" value="NZ_PYUE01000008.1"/>
</dbReference>